<dbReference type="SUPFAM" id="SSF57501">
    <property type="entry name" value="Cystine-knot cytokines"/>
    <property type="match status" value="1"/>
</dbReference>
<dbReference type="PANTHER" id="PTHR11633">
    <property type="entry name" value="PLATELET-DERIVED GROWTH FACTOR"/>
    <property type="match status" value="1"/>
</dbReference>
<feature type="compositionally biased region" description="Low complexity" evidence="5">
    <location>
        <begin position="303"/>
        <end position="321"/>
    </location>
</feature>
<dbReference type="SMART" id="SM00141">
    <property type="entry name" value="PDGF"/>
    <property type="match status" value="1"/>
</dbReference>
<comment type="similarity">
    <text evidence="1 4">Belongs to the PDGF/VEGF growth factor family.</text>
</comment>
<dbReference type="InterPro" id="IPR000072">
    <property type="entry name" value="PDGF/VEGF_dom"/>
</dbReference>
<evidence type="ECO:0000256" key="2">
    <source>
        <dbReference type="ARBA" id="ARBA00023030"/>
    </source>
</evidence>
<evidence type="ECO:0000313" key="7">
    <source>
        <dbReference type="EMBL" id="JAT95682.1"/>
    </source>
</evidence>
<dbReference type="GO" id="GO:0070851">
    <property type="term" value="F:growth factor receptor binding"/>
    <property type="evidence" value="ECO:0007669"/>
    <property type="project" value="TreeGrafter"/>
</dbReference>
<dbReference type="Gene3D" id="2.10.90.10">
    <property type="entry name" value="Cystine-knot cytokines"/>
    <property type="match status" value="1"/>
</dbReference>
<dbReference type="GO" id="GO:0016020">
    <property type="term" value="C:membrane"/>
    <property type="evidence" value="ECO:0007669"/>
    <property type="project" value="InterPro"/>
</dbReference>
<dbReference type="GO" id="GO:0051781">
    <property type="term" value="P:positive regulation of cell division"/>
    <property type="evidence" value="ECO:0007669"/>
    <property type="project" value="UniProtKB-KW"/>
</dbReference>
<evidence type="ECO:0000259" key="6">
    <source>
        <dbReference type="PROSITE" id="PS50278"/>
    </source>
</evidence>
<feature type="non-terminal residue" evidence="7">
    <location>
        <position position="1"/>
    </location>
</feature>
<accession>A0A1E1X8V5</accession>
<feature type="domain" description="Platelet-derived growth factor (PDGF) family profile" evidence="6">
    <location>
        <begin position="40"/>
        <end position="120"/>
    </location>
</feature>
<dbReference type="AlphaFoldDB" id="A0A1E1X8V5"/>
<reference evidence="7" key="1">
    <citation type="journal article" date="2017" name="Front. Cell. Infect. Microbiol.">
        <title>The Distinct Transcriptional Response of the Midgut of Amblyomma sculptum and Amblyomma aureolatum Ticks to Rickettsia rickettsii Correlates to Their Differences in Susceptibility to Infection.</title>
        <authorList>
            <person name="Martins L.A."/>
            <person name="Galletti M.F.B.M."/>
            <person name="Ribeiro J.M."/>
            <person name="Fujita A."/>
            <person name="Costa F.B."/>
            <person name="Labruna M.B."/>
            <person name="Daffre S."/>
            <person name="Fogaca A.C."/>
        </authorList>
    </citation>
    <scope>NUCLEOTIDE SEQUENCE</scope>
</reference>
<feature type="region of interest" description="Disordered" evidence="5">
    <location>
        <begin position="237"/>
        <end position="321"/>
    </location>
</feature>
<dbReference type="GO" id="GO:0005615">
    <property type="term" value="C:extracellular space"/>
    <property type="evidence" value="ECO:0007669"/>
    <property type="project" value="TreeGrafter"/>
</dbReference>
<dbReference type="GO" id="GO:0008284">
    <property type="term" value="P:positive regulation of cell population proliferation"/>
    <property type="evidence" value="ECO:0007669"/>
    <property type="project" value="TreeGrafter"/>
</dbReference>
<sequence>VDGFEGSPSILGKKGPVGGSSASLPSPEPGTCLPSKQLVEFPKPTDPSIILWPPCTRIPRCGGCCPSTILKCAPTKTSNVTFKVIKAQYPEPGASKLSFVGHEVVTLEKHEKCSCECKERPSDCNALQEYHECRCVCRNNNQMATCNGPIMVWDHRDCRCKCRDYGECSTGFYFNTRSCRCESFGGRARIASRILQPLPKLYAPYADNRENLQSRSSRNLDLVAADDYSRPYTEVEHAAPVRRDVSAKMTTTAVESDSTPAESDSTAVESDSTPVENDSTKSRTVPVFSSVLPRSTTGPRTPAQRLSTAASASTATSRSRE</sequence>
<evidence type="ECO:0000256" key="4">
    <source>
        <dbReference type="RuleBase" id="RU003818"/>
    </source>
</evidence>
<name>A0A1E1X8V5_9ACAR</name>
<evidence type="ECO:0000256" key="1">
    <source>
        <dbReference type="ARBA" id="ARBA00006686"/>
    </source>
</evidence>
<dbReference type="Pfam" id="PF00341">
    <property type="entry name" value="PDGF"/>
    <property type="match status" value="1"/>
</dbReference>
<keyword evidence="2 4" id="KW-0339">Growth factor</keyword>
<dbReference type="PROSITE" id="PS50278">
    <property type="entry name" value="PDGF_2"/>
    <property type="match status" value="1"/>
</dbReference>
<feature type="compositionally biased region" description="Polar residues" evidence="5">
    <location>
        <begin position="248"/>
        <end position="277"/>
    </location>
</feature>
<dbReference type="GO" id="GO:0008083">
    <property type="term" value="F:growth factor activity"/>
    <property type="evidence" value="ECO:0007669"/>
    <property type="project" value="UniProtKB-KW"/>
</dbReference>
<organism evidence="7">
    <name type="scientific">Amblyomma aureolatum</name>
    <dbReference type="NCBI Taxonomy" id="187763"/>
    <lineage>
        <taxon>Eukaryota</taxon>
        <taxon>Metazoa</taxon>
        <taxon>Ecdysozoa</taxon>
        <taxon>Arthropoda</taxon>
        <taxon>Chelicerata</taxon>
        <taxon>Arachnida</taxon>
        <taxon>Acari</taxon>
        <taxon>Parasitiformes</taxon>
        <taxon>Ixodida</taxon>
        <taxon>Ixodoidea</taxon>
        <taxon>Ixodidae</taxon>
        <taxon>Amblyomminae</taxon>
        <taxon>Amblyomma</taxon>
    </lineage>
</organism>
<feature type="region of interest" description="Disordered" evidence="5">
    <location>
        <begin position="1"/>
        <end position="29"/>
    </location>
</feature>
<keyword evidence="3" id="KW-0497">Mitogen</keyword>
<proteinExistence type="evidence at transcript level"/>
<dbReference type="PANTHER" id="PTHR11633:SF1">
    <property type="entry name" value="LD28763P"/>
    <property type="match status" value="1"/>
</dbReference>
<dbReference type="InterPro" id="IPR029034">
    <property type="entry name" value="Cystine-knot_cytokine"/>
</dbReference>
<evidence type="ECO:0000256" key="3">
    <source>
        <dbReference type="ARBA" id="ARBA00023246"/>
    </source>
</evidence>
<feature type="compositionally biased region" description="Basic and acidic residues" evidence="5">
    <location>
        <begin position="237"/>
        <end position="246"/>
    </location>
</feature>
<evidence type="ECO:0000256" key="5">
    <source>
        <dbReference type="SAM" id="MobiDB-lite"/>
    </source>
</evidence>
<dbReference type="EMBL" id="GFAC01003506">
    <property type="protein sequence ID" value="JAT95682.1"/>
    <property type="molecule type" value="mRNA"/>
</dbReference>
<protein>
    <submittedName>
        <fullName evidence="7">Putative vegf183 protein</fullName>
    </submittedName>
</protein>